<name>A0A2I1GWH1_9GLOM</name>
<dbReference type="Proteomes" id="UP000234323">
    <property type="component" value="Unassembled WGS sequence"/>
</dbReference>
<organism evidence="1 2">
    <name type="scientific">Rhizophagus irregularis</name>
    <dbReference type="NCBI Taxonomy" id="588596"/>
    <lineage>
        <taxon>Eukaryota</taxon>
        <taxon>Fungi</taxon>
        <taxon>Fungi incertae sedis</taxon>
        <taxon>Mucoromycota</taxon>
        <taxon>Glomeromycotina</taxon>
        <taxon>Glomeromycetes</taxon>
        <taxon>Glomerales</taxon>
        <taxon>Glomeraceae</taxon>
        <taxon>Rhizophagus</taxon>
    </lineage>
</organism>
<sequence length="149" mass="17620">MTKFLKFSIYTGANLYVHGYENPDGTPIFYGDSPVYFGIRNQKTWYMFIKAITLPLSGMENIIESIYYRSEDPDRNNFDQGVRCFRGHCYLLNWPSIRSIFKPQDPHPADYDFWVHVYFGPADCSFSCHMDFKNVYDCTFRLKIRVESI</sequence>
<proteinExistence type="predicted"/>
<dbReference type="OrthoDB" id="2477147at2759"/>
<protein>
    <submittedName>
        <fullName evidence="1">Uncharacterized protein</fullName>
    </submittedName>
</protein>
<evidence type="ECO:0000313" key="2">
    <source>
        <dbReference type="Proteomes" id="UP000234323"/>
    </source>
</evidence>
<evidence type="ECO:0000313" key="1">
    <source>
        <dbReference type="EMBL" id="PKY50969.1"/>
    </source>
</evidence>
<dbReference type="EMBL" id="LLXI01000948">
    <property type="protein sequence ID" value="PKY50969.1"/>
    <property type="molecule type" value="Genomic_DNA"/>
</dbReference>
<keyword evidence="2" id="KW-1185">Reference proteome</keyword>
<reference evidence="1 2" key="1">
    <citation type="submission" date="2015-10" db="EMBL/GenBank/DDBJ databases">
        <title>Genome analyses suggest a sexual origin of heterokaryosis in a supposedly ancient asexual fungus.</title>
        <authorList>
            <person name="Ropars J."/>
            <person name="Sedzielewska K."/>
            <person name="Noel J."/>
            <person name="Charron P."/>
            <person name="Farinelli L."/>
            <person name="Marton T."/>
            <person name="Kruger M."/>
            <person name="Pelin A."/>
            <person name="Brachmann A."/>
            <person name="Corradi N."/>
        </authorList>
    </citation>
    <scope>NUCLEOTIDE SEQUENCE [LARGE SCALE GENOMIC DNA]</scope>
    <source>
        <strain evidence="1 2">A4</strain>
    </source>
</reference>
<accession>A0A2I1GWH1</accession>
<comment type="caution">
    <text evidence="1">The sequence shown here is derived from an EMBL/GenBank/DDBJ whole genome shotgun (WGS) entry which is preliminary data.</text>
</comment>
<dbReference type="AlphaFoldDB" id="A0A2I1GWH1"/>
<gene>
    <name evidence="1" type="ORF">RhiirA4_467755</name>
</gene>